<dbReference type="KEGG" id="pnt:G5B91_17670"/>
<gene>
    <name evidence="1" type="ORF">G5B91_17670</name>
</gene>
<protein>
    <submittedName>
        <fullName evidence="1">Uncharacterized protein</fullName>
    </submittedName>
</protein>
<sequence>MTEQANRIDWLERQLAQVKTFIARDLSRYEETPKPSIRLSLESWRSHEEDLQQELRLAKEAWQNEVIELRLLGRRMDGSIPMALLSKLSDKLNRALSYAAYHLLHGRAPGNGISDRLTQDLDLRLSGLAQGSTRLLFAGNISPDAAGESILEGALEQIFEVLQAPTQDKIRDLVTVIGVPATKALSEMLAELERRDIGAELTWPAPNAKVYQWGGNLEAVRTAHKRLSTFEEIKPVEVHLEGNITDLKENGALYLRSDLDKRKYKIAYNRQQYVHVQQYRLGMHVEVTAMMYSRVDPLTGNEISTYKLVTQD</sequence>
<dbReference type="RefSeq" id="WP_024767311.1">
    <property type="nucleotide sequence ID" value="NZ_CP049140.1"/>
</dbReference>
<reference evidence="1 2" key="1">
    <citation type="submission" date="2020-02" db="EMBL/GenBank/DDBJ databases">
        <title>Integrative conjugative elements (ICEs) and plasmids drive adaptation of Pseudomonas nitroreducens strain HBP1 to wastewater environment.</title>
        <authorList>
            <person name="Sentchilo V."/>
            <person name="Carraro N."/>
            <person name="Bertelli C."/>
            <person name="van der Meer J.R."/>
        </authorList>
    </citation>
    <scope>NUCLEOTIDE SEQUENCE [LARGE SCALE GENOMIC DNA]</scope>
    <source>
        <strain evidence="1 2">HBP1</strain>
    </source>
</reference>
<dbReference type="EMBL" id="CP049140">
    <property type="protein sequence ID" value="QIE88003.1"/>
    <property type="molecule type" value="Genomic_DNA"/>
</dbReference>
<accession>A0A6G6IYI0</accession>
<dbReference type="Proteomes" id="UP000501063">
    <property type="component" value="Chromosome"/>
</dbReference>
<evidence type="ECO:0000313" key="1">
    <source>
        <dbReference type="EMBL" id="QIE88003.1"/>
    </source>
</evidence>
<dbReference type="AlphaFoldDB" id="A0A6G6IYI0"/>
<proteinExistence type="predicted"/>
<organism evidence="1 2">
    <name type="scientific">Pseudomonas nitroreducens</name>
    <dbReference type="NCBI Taxonomy" id="46680"/>
    <lineage>
        <taxon>Bacteria</taxon>
        <taxon>Pseudomonadati</taxon>
        <taxon>Pseudomonadota</taxon>
        <taxon>Gammaproteobacteria</taxon>
        <taxon>Pseudomonadales</taxon>
        <taxon>Pseudomonadaceae</taxon>
        <taxon>Pseudomonas</taxon>
    </lineage>
</organism>
<name>A0A6G6IYI0_PSENT</name>
<evidence type="ECO:0000313" key="2">
    <source>
        <dbReference type="Proteomes" id="UP000501063"/>
    </source>
</evidence>